<evidence type="ECO:0000313" key="4">
    <source>
        <dbReference type="EMBL" id="KAG8037671.1"/>
    </source>
</evidence>
<dbReference type="PANTHER" id="PTHR23310:SF62">
    <property type="entry name" value="ACYL-COA BINDING PROTEIN 1, ISOFORM A"/>
    <property type="match status" value="1"/>
</dbReference>
<dbReference type="AlphaFoldDB" id="A0A8J5R9Q6"/>
<dbReference type="OrthoDB" id="346910at2759"/>
<organism evidence="4 5">
    <name type="scientific">Cotesia typhae</name>
    <dbReference type="NCBI Taxonomy" id="2053667"/>
    <lineage>
        <taxon>Eukaryota</taxon>
        <taxon>Metazoa</taxon>
        <taxon>Ecdysozoa</taxon>
        <taxon>Arthropoda</taxon>
        <taxon>Hexapoda</taxon>
        <taxon>Insecta</taxon>
        <taxon>Pterygota</taxon>
        <taxon>Neoptera</taxon>
        <taxon>Endopterygota</taxon>
        <taxon>Hymenoptera</taxon>
        <taxon>Apocrita</taxon>
        <taxon>Ichneumonoidea</taxon>
        <taxon>Braconidae</taxon>
        <taxon>Microgastrinae</taxon>
        <taxon>Cotesia</taxon>
    </lineage>
</organism>
<dbReference type="Proteomes" id="UP000729913">
    <property type="component" value="Unassembled WGS sequence"/>
</dbReference>
<dbReference type="InterPro" id="IPR000582">
    <property type="entry name" value="Acyl-CoA-binding_protein"/>
</dbReference>
<dbReference type="Pfam" id="PF00887">
    <property type="entry name" value="ACBP"/>
    <property type="match status" value="1"/>
</dbReference>
<dbReference type="FunFam" id="1.20.80.10:FF:000010">
    <property type="entry name" value="Acyl-CoA-binding domain-containing protein 5"/>
    <property type="match status" value="1"/>
</dbReference>
<dbReference type="InterPro" id="IPR022408">
    <property type="entry name" value="Acyl-CoA-binding_prot_CS"/>
</dbReference>
<evidence type="ECO:0000256" key="2">
    <source>
        <dbReference type="ARBA" id="ARBA00023121"/>
    </source>
</evidence>
<dbReference type="PANTHER" id="PTHR23310">
    <property type="entry name" value="ACYL-COA-BINDING PROTEIN, ACBP"/>
    <property type="match status" value="1"/>
</dbReference>
<accession>A0A8J5R9Q6</accession>
<feature type="domain" description="ACB" evidence="3">
    <location>
        <begin position="3"/>
        <end position="88"/>
    </location>
</feature>
<protein>
    <recommendedName>
        <fullName evidence="3">ACB domain-containing protein</fullName>
    </recommendedName>
</protein>
<dbReference type="GO" id="GO:0006631">
    <property type="term" value="P:fatty acid metabolic process"/>
    <property type="evidence" value="ECO:0007669"/>
    <property type="project" value="TreeGrafter"/>
</dbReference>
<gene>
    <name evidence="4" type="ORF">G9C98_005882</name>
</gene>
<dbReference type="PROSITE" id="PS00880">
    <property type="entry name" value="ACB_1"/>
    <property type="match status" value="1"/>
</dbReference>
<evidence type="ECO:0000313" key="5">
    <source>
        <dbReference type="Proteomes" id="UP000729913"/>
    </source>
</evidence>
<name>A0A8J5R9Q6_9HYME</name>
<dbReference type="GO" id="GO:0000062">
    <property type="term" value="F:fatty-acyl-CoA binding"/>
    <property type="evidence" value="ECO:0007669"/>
    <property type="project" value="InterPro"/>
</dbReference>
<dbReference type="EMBL" id="JAAOIC020000047">
    <property type="protein sequence ID" value="KAG8037671.1"/>
    <property type="molecule type" value="Genomic_DNA"/>
</dbReference>
<dbReference type="PROSITE" id="PS51228">
    <property type="entry name" value="ACB_2"/>
    <property type="match status" value="1"/>
</dbReference>
<evidence type="ECO:0000256" key="1">
    <source>
        <dbReference type="ARBA" id="ARBA00005567"/>
    </source>
</evidence>
<reference evidence="4" key="2">
    <citation type="submission" date="2021-04" db="EMBL/GenBank/DDBJ databases">
        <title>Genome-wide patterns of bracovirus chromosomal integration into multiple host tissues during parasitism.</title>
        <authorList>
            <person name="Chebbi M.A.C."/>
        </authorList>
    </citation>
    <scope>NUCLEOTIDE SEQUENCE</scope>
    <source>
        <tissue evidence="4">Whole body</tissue>
    </source>
</reference>
<sequence length="89" mass="10028">MSVQEEFEKAALEVKELASQPSEEDLLILYGLYKQATVGDCNIDRPGIFNLKGRAKWDAWNAKKGIDKEVAQKDYIKKVAQLVESIGKK</sequence>
<comment type="similarity">
    <text evidence="1">Belongs to the ACBP family.</text>
</comment>
<keyword evidence="2" id="KW-0446">Lipid-binding</keyword>
<reference evidence="4" key="1">
    <citation type="submission" date="2020-03" db="EMBL/GenBank/DDBJ databases">
        <authorList>
            <person name="Chebbi M.A."/>
            <person name="Drezen J.M."/>
        </authorList>
    </citation>
    <scope>NUCLEOTIDE SEQUENCE</scope>
    <source>
        <tissue evidence="4">Whole body</tissue>
    </source>
</reference>
<dbReference type="GO" id="GO:0019915">
    <property type="term" value="P:lipid storage"/>
    <property type="evidence" value="ECO:0007669"/>
    <property type="project" value="UniProtKB-ARBA"/>
</dbReference>
<comment type="caution">
    <text evidence="4">The sequence shown here is derived from an EMBL/GenBank/DDBJ whole genome shotgun (WGS) entry which is preliminary data.</text>
</comment>
<evidence type="ECO:0000259" key="3">
    <source>
        <dbReference type="PROSITE" id="PS51228"/>
    </source>
</evidence>
<proteinExistence type="inferred from homology"/>
<keyword evidence="5" id="KW-1185">Reference proteome</keyword>